<dbReference type="Gene3D" id="3.90.550.10">
    <property type="entry name" value="Spore Coat Polysaccharide Biosynthesis Protein SpsA, Chain A"/>
    <property type="match status" value="1"/>
</dbReference>
<keyword evidence="2" id="KW-0808">Transferase</keyword>
<keyword evidence="2" id="KW-0328">Glycosyltransferase</keyword>
<dbReference type="SUPFAM" id="SSF53448">
    <property type="entry name" value="Nucleotide-diphospho-sugar transferases"/>
    <property type="match status" value="1"/>
</dbReference>
<dbReference type="Proteomes" id="UP001597476">
    <property type="component" value="Unassembled WGS sequence"/>
</dbReference>
<evidence type="ECO:0000259" key="1">
    <source>
        <dbReference type="Pfam" id="PF00535"/>
    </source>
</evidence>
<dbReference type="PANTHER" id="PTHR22916">
    <property type="entry name" value="GLYCOSYLTRANSFERASE"/>
    <property type="match status" value="1"/>
</dbReference>
<organism evidence="2 3">
    <name type="scientific">Hyunsoonleella rubra</name>
    <dbReference type="NCBI Taxonomy" id="1737062"/>
    <lineage>
        <taxon>Bacteria</taxon>
        <taxon>Pseudomonadati</taxon>
        <taxon>Bacteroidota</taxon>
        <taxon>Flavobacteriia</taxon>
        <taxon>Flavobacteriales</taxon>
        <taxon>Flavobacteriaceae</taxon>
    </lineage>
</organism>
<dbReference type="GO" id="GO:0016757">
    <property type="term" value="F:glycosyltransferase activity"/>
    <property type="evidence" value="ECO:0007669"/>
    <property type="project" value="UniProtKB-KW"/>
</dbReference>
<dbReference type="PANTHER" id="PTHR22916:SF3">
    <property type="entry name" value="UDP-GLCNAC:BETAGAL BETA-1,3-N-ACETYLGLUCOSAMINYLTRANSFERASE-LIKE PROTEIN 1"/>
    <property type="match status" value="1"/>
</dbReference>
<dbReference type="EMBL" id="JBHULY010000034">
    <property type="protein sequence ID" value="MFD2727405.1"/>
    <property type="molecule type" value="Genomic_DNA"/>
</dbReference>
<proteinExistence type="predicted"/>
<evidence type="ECO:0000313" key="2">
    <source>
        <dbReference type="EMBL" id="MFD2727405.1"/>
    </source>
</evidence>
<dbReference type="EC" id="2.4.-.-" evidence="2"/>
<dbReference type="RefSeq" id="WP_380293225.1">
    <property type="nucleotide sequence ID" value="NZ_JBHULY010000034.1"/>
</dbReference>
<dbReference type="InterPro" id="IPR029044">
    <property type="entry name" value="Nucleotide-diphossugar_trans"/>
</dbReference>
<dbReference type="InterPro" id="IPR001173">
    <property type="entry name" value="Glyco_trans_2-like"/>
</dbReference>
<feature type="domain" description="Glycosyltransferase 2-like" evidence="1">
    <location>
        <begin position="4"/>
        <end position="130"/>
    </location>
</feature>
<reference evidence="3" key="1">
    <citation type="journal article" date="2019" name="Int. J. Syst. Evol. Microbiol.">
        <title>The Global Catalogue of Microorganisms (GCM) 10K type strain sequencing project: providing services to taxonomists for standard genome sequencing and annotation.</title>
        <authorList>
            <consortium name="The Broad Institute Genomics Platform"/>
            <consortium name="The Broad Institute Genome Sequencing Center for Infectious Disease"/>
            <person name="Wu L."/>
            <person name="Ma J."/>
        </authorList>
    </citation>
    <scope>NUCLEOTIDE SEQUENCE [LARGE SCALE GENOMIC DNA]</scope>
    <source>
        <strain evidence="3">KCTC 42398</strain>
    </source>
</reference>
<comment type="caution">
    <text evidence="2">The sequence shown here is derived from an EMBL/GenBank/DDBJ whole genome shotgun (WGS) entry which is preliminary data.</text>
</comment>
<protein>
    <submittedName>
        <fullName evidence="2">Glycosyltransferase</fullName>
        <ecNumber evidence="2">2.4.-.-</ecNumber>
    </submittedName>
</protein>
<dbReference type="Pfam" id="PF00535">
    <property type="entry name" value="Glycos_transf_2"/>
    <property type="match status" value="1"/>
</dbReference>
<sequence length="302" mass="35419">MLAIVIPYYKLVFFEKTLNSLSGQTDKRFKVYIGDDASPESPMALLKTYEGKFDFQYHKFETNLGGKSLTKQWDRCIALTKDEPWMMILGDDDVLGENVVEMFYRKKDKALDQGINLIRYASKNIDAEGKDLSKVYQHPEIEKTTDSYFKHFSWESRSSLSEYIFQRKSYETHGFTDFPLAWHADDKAWLDFTDSGNVFTINDAVVSFRLSPENISGQRDNEAIKNTSRRLFFKDIISDKKYTFTNAQKNAFLFEYGVLIKEQNLMTAGNIWLVLRGFLKMGHFYDGMRFLRRMYRGKFLEK</sequence>
<dbReference type="CDD" id="cd00761">
    <property type="entry name" value="Glyco_tranf_GTA_type"/>
    <property type="match status" value="1"/>
</dbReference>
<keyword evidence="3" id="KW-1185">Reference proteome</keyword>
<name>A0ABW5TE21_9FLAO</name>
<accession>A0ABW5TE21</accession>
<gene>
    <name evidence="2" type="ORF">ACFSR8_14370</name>
</gene>
<evidence type="ECO:0000313" key="3">
    <source>
        <dbReference type="Proteomes" id="UP001597476"/>
    </source>
</evidence>